<keyword evidence="4" id="KW-0969">Cilium</keyword>
<dbReference type="GO" id="GO:0044781">
    <property type="term" value="P:bacterial-type flagellum organization"/>
    <property type="evidence" value="ECO:0007669"/>
    <property type="project" value="UniProtKB-KW"/>
</dbReference>
<dbReference type="InterPro" id="IPR005648">
    <property type="entry name" value="FlgD"/>
</dbReference>
<comment type="similarity">
    <text evidence="1">Belongs to the FlgD family.</text>
</comment>
<evidence type="ECO:0000313" key="5">
    <source>
        <dbReference type="Proteomes" id="UP000243650"/>
    </source>
</evidence>
<protein>
    <submittedName>
        <fullName evidence="4">Flagellar hook assembly protein FlgD</fullName>
    </submittedName>
</protein>
<keyword evidence="4" id="KW-0282">Flagellum</keyword>
<sequence length="150" mass="17080">MPEGITSNSQTLSLEEFQKQQKNNRASQNMDRDAFLKLLMTQLQNQDPLEPMDDKEFVAQMAQFSSLEQMTNLNETVQKFTEEQKQNQFVSHSDLIGRQVMYEAGSDEEPEIKESLVTSVAFKDGKAELILESGDRTSVNKVTLIQEGKE</sequence>
<dbReference type="RefSeq" id="WP_105959426.1">
    <property type="nucleotide sequence ID" value="NZ_PVNS01000009.1"/>
</dbReference>
<evidence type="ECO:0000313" key="4">
    <source>
        <dbReference type="EMBL" id="PRO65226.1"/>
    </source>
</evidence>
<dbReference type="Proteomes" id="UP000243650">
    <property type="component" value="Unassembled WGS sequence"/>
</dbReference>
<keyword evidence="2" id="KW-1005">Bacterial flagellum biogenesis</keyword>
<dbReference type="Pfam" id="PF03963">
    <property type="entry name" value="FlgD"/>
    <property type="match status" value="1"/>
</dbReference>
<dbReference type="NCBIfam" id="NF007197">
    <property type="entry name" value="PRK09618.1"/>
    <property type="match status" value="1"/>
</dbReference>
<evidence type="ECO:0000256" key="1">
    <source>
        <dbReference type="ARBA" id="ARBA00010577"/>
    </source>
</evidence>
<comment type="caution">
    <text evidence="4">The sequence shown here is derived from an EMBL/GenBank/DDBJ whole genome shotgun (WGS) entry which is preliminary data.</text>
</comment>
<name>A0A2P6MG20_ALKUR</name>
<organism evidence="4 5">
    <name type="scientific">Alkalicoccus urumqiensis</name>
    <name type="common">Bacillus urumqiensis</name>
    <dbReference type="NCBI Taxonomy" id="1548213"/>
    <lineage>
        <taxon>Bacteria</taxon>
        <taxon>Bacillati</taxon>
        <taxon>Bacillota</taxon>
        <taxon>Bacilli</taxon>
        <taxon>Bacillales</taxon>
        <taxon>Bacillaceae</taxon>
        <taxon>Alkalicoccus</taxon>
    </lineage>
</organism>
<evidence type="ECO:0000256" key="3">
    <source>
        <dbReference type="SAM" id="MobiDB-lite"/>
    </source>
</evidence>
<proteinExistence type="inferred from homology"/>
<gene>
    <name evidence="4" type="ORF">C6I21_10500</name>
</gene>
<dbReference type="AlphaFoldDB" id="A0A2P6MG20"/>
<accession>A0A2P6MG20</accession>
<dbReference type="OrthoDB" id="280334at2"/>
<keyword evidence="4" id="KW-0966">Cell projection</keyword>
<evidence type="ECO:0000256" key="2">
    <source>
        <dbReference type="ARBA" id="ARBA00022795"/>
    </source>
</evidence>
<feature type="region of interest" description="Disordered" evidence="3">
    <location>
        <begin position="1"/>
        <end position="29"/>
    </location>
</feature>
<feature type="compositionally biased region" description="Polar residues" evidence="3">
    <location>
        <begin position="1"/>
        <end position="13"/>
    </location>
</feature>
<keyword evidence="5" id="KW-1185">Reference proteome</keyword>
<dbReference type="EMBL" id="PVNS01000009">
    <property type="protein sequence ID" value="PRO65226.1"/>
    <property type="molecule type" value="Genomic_DNA"/>
</dbReference>
<reference evidence="4 5" key="1">
    <citation type="submission" date="2018-03" db="EMBL/GenBank/DDBJ databases">
        <title>Bacillus urumqiensis sp. nov., a moderately haloalkaliphilic bacterium isolated from a salt lake.</title>
        <authorList>
            <person name="Zhao B."/>
            <person name="Liao Z."/>
        </authorList>
    </citation>
    <scope>NUCLEOTIDE SEQUENCE [LARGE SCALE GENOMIC DNA]</scope>
    <source>
        <strain evidence="4 5">BZ-SZ-XJ18</strain>
    </source>
</reference>
<feature type="compositionally biased region" description="Polar residues" evidence="3">
    <location>
        <begin position="20"/>
        <end position="29"/>
    </location>
</feature>